<keyword evidence="2" id="KW-1185">Reference proteome</keyword>
<dbReference type="Gene3D" id="3.30.450.200">
    <property type="match status" value="1"/>
</dbReference>
<dbReference type="STRING" id="7168.A0A182NBT3"/>
<dbReference type="EnsemblMetazoa" id="ADIR005113-RA">
    <property type="protein sequence ID" value="ADIR005113-PA"/>
    <property type="gene ID" value="ADIR005113"/>
</dbReference>
<reference evidence="1" key="2">
    <citation type="submission" date="2020-05" db="UniProtKB">
        <authorList>
            <consortium name="EnsemblMetazoa"/>
        </authorList>
    </citation>
    <scope>IDENTIFICATION</scope>
    <source>
        <strain evidence="1">WRAIR2</strain>
    </source>
</reference>
<name>A0A182NBT3_9DIPT</name>
<sequence length="85" mass="9573">MNSRIKEDVSRLFEFWCEIAPGTADDTAPGHIVESFPESFKDAKVTADIPAFAFPCAFERPIINLRVANLKATNSSQNWTQQQQQ</sequence>
<dbReference type="AlphaFoldDB" id="A0A182NBT3"/>
<reference evidence="2" key="1">
    <citation type="submission" date="2013-03" db="EMBL/GenBank/DDBJ databases">
        <title>The Genome Sequence of Anopheles dirus WRAIR2.</title>
        <authorList>
            <consortium name="The Broad Institute Genomics Platform"/>
            <person name="Neafsey D.E."/>
            <person name="Walton C."/>
            <person name="Walker B."/>
            <person name="Young S.K."/>
            <person name="Zeng Q."/>
            <person name="Gargeya S."/>
            <person name="Fitzgerald M."/>
            <person name="Haas B."/>
            <person name="Abouelleil A."/>
            <person name="Allen A.W."/>
            <person name="Alvarado L."/>
            <person name="Arachchi H.M."/>
            <person name="Berlin A.M."/>
            <person name="Chapman S.B."/>
            <person name="Gainer-Dewar J."/>
            <person name="Goldberg J."/>
            <person name="Griggs A."/>
            <person name="Gujja S."/>
            <person name="Hansen M."/>
            <person name="Howarth C."/>
            <person name="Imamovic A."/>
            <person name="Ireland A."/>
            <person name="Larimer J."/>
            <person name="McCowan C."/>
            <person name="Murphy C."/>
            <person name="Pearson M."/>
            <person name="Poon T.W."/>
            <person name="Priest M."/>
            <person name="Roberts A."/>
            <person name="Saif S."/>
            <person name="Shea T."/>
            <person name="Sisk P."/>
            <person name="Sykes S."/>
            <person name="Wortman J."/>
            <person name="Nusbaum C."/>
            <person name="Birren B."/>
        </authorList>
    </citation>
    <scope>NUCLEOTIDE SEQUENCE [LARGE SCALE GENOMIC DNA]</scope>
    <source>
        <strain evidence="2">WRAIR2</strain>
    </source>
</reference>
<evidence type="ECO:0000313" key="1">
    <source>
        <dbReference type="EnsemblMetazoa" id="ADIR005113-PA"/>
    </source>
</evidence>
<protein>
    <submittedName>
        <fullName evidence="1">Uncharacterized protein</fullName>
    </submittedName>
</protein>
<dbReference type="VEuPathDB" id="VectorBase:ADIR005113"/>
<evidence type="ECO:0000313" key="2">
    <source>
        <dbReference type="Proteomes" id="UP000075884"/>
    </source>
</evidence>
<dbReference type="Proteomes" id="UP000075884">
    <property type="component" value="Unassembled WGS sequence"/>
</dbReference>
<organism evidence="1 2">
    <name type="scientific">Anopheles dirus</name>
    <dbReference type="NCBI Taxonomy" id="7168"/>
    <lineage>
        <taxon>Eukaryota</taxon>
        <taxon>Metazoa</taxon>
        <taxon>Ecdysozoa</taxon>
        <taxon>Arthropoda</taxon>
        <taxon>Hexapoda</taxon>
        <taxon>Insecta</taxon>
        <taxon>Pterygota</taxon>
        <taxon>Neoptera</taxon>
        <taxon>Endopterygota</taxon>
        <taxon>Diptera</taxon>
        <taxon>Nematocera</taxon>
        <taxon>Culicoidea</taxon>
        <taxon>Culicidae</taxon>
        <taxon>Anophelinae</taxon>
        <taxon>Anopheles</taxon>
    </lineage>
</organism>
<accession>A0A182NBT3</accession>
<proteinExistence type="predicted"/>